<keyword evidence="17" id="KW-1185">Reference proteome</keyword>
<comment type="caution">
    <text evidence="15">The sequence shown here is derived from an EMBL/GenBank/DDBJ whole genome shotgun (WGS) entry which is preliminary data.</text>
</comment>
<dbReference type="FunFam" id="1.10.287.130:FF:000070">
    <property type="entry name" value="Histidine kinase sensor protein"/>
    <property type="match status" value="1"/>
</dbReference>
<feature type="coiled-coil region" evidence="10">
    <location>
        <begin position="365"/>
        <end position="392"/>
    </location>
</feature>
<keyword evidence="7 15" id="KW-0418">Kinase</keyword>
<evidence type="ECO:0000256" key="7">
    <source>
        <dbReference type="ARBA" id="ARBA00022777"/>
    </source>
</evidence>
<keyword evidence="6" id="KW-0812">Transmembrane</keyword>
<feature type="domain" description="PAS" evidence="12">
    <location>
        <begin position="619"/>
        <end position="655"/>
    </location>
</feature>
<dbReference type="SUPFAM" id="SSF55781">
    <property type="entry name" value="GAF domain-like"/>
    <property type="match status" value="1"/>
</dbReference>
<dbReference type="InterPro" id="IPR000014">
    <property type="entry name" value="PAS"/>
</dbReference>
<dbReference type="Pfam" id="PF08447">
    <property type="entry name" value="PAS_3"/>
    <property type="match status" value="1"/>
</dbReference>
<evidence type="ECO:0000256" key="5">
    <source>
        <dbReference type="ARBA" id="ARBA00022679"/>
    </source>
</evidence>
<feature type="domain" description="PAC" evidence="13">
    <location>
        <begin position="445"/>
        <end position="497"/>
    </location>
</feature>
<keyword evidence="10" id="KW-0175">Coiled coil</keyword>
<dbReference type="InterPro" id="IPR003594">
    <property type="entry name" value="HATPase_dom"/>
</dbReference>
<dbReference type="SUPFAM" id="SSF55785">
    <property type="entry name" value="PYP-like sensor domain (PAS domain)"/>
    <property type="match status" value="3"/>
</dbReference>
<dbReference type="NCBIfam" id="TIGR00229">
    <property type="entry name" value="sensory_box"/>
    <property type="match status" value="3"/>
</dbReference>
<dbReference type="Pfam" id="PF08448">
    <property type="entry name" value="PAS_4"/>
    <property type="match status" value="1"/>
</dbReference>
<dbReference type="PROSITE" id="PS50112">
    <property type="entry name" value="PAS"/>
    <property type="match status" value="2"/>
</dbReference>
<dbReference type="InterPro" id="IPR000700">
    <property type="entry name" value="PAS-assoc_C"/>
</dbReference>
<keyword evidence="4" id="KW-0597">Phosphoprotein</keyword>
<dbReference type="SMART" id="SM01079">
    <property type="entry name" value="CHASE"/>
    <property type="match status" value="1"/>
</dbReference>
<feature type="domain" description="PAS" evidence="12">
    <location>
        <begin position="382"/>
        <end position="433"/>
    </location>
</feature>
<sequence>MSGRVSEDRKGGWARLMARLSPWMHWMPLMLMGVVLVSSLTAAALVSRLTHEQQQARFAREITAHTSALRGRVDGFGKLLVATRAFWLSQAEPPTPPRFRAFTAGLDLGERYPDVQALGFVRWSESSVTPARLSPSSRSPVENGVADVGIPIFPAQTSQPYRALIQFIAPPTAVNLRALGFDMYSEPLRRAAMEAGRTHQGMHATYPLRLVQGGENGTAQSGFLLMLPVWQATEGRAATPQGQLLGFVYLAIRSAEFVRSLDQSYGLDRPTSRILLAGRPLLGTENTGQSMLETSLLGPVSPPGLVTQPPLQLAGQTWQVSYAPPATFATEPLNWLSPLLALLGLVASGVAFLISRAQVVARESAEATTRELSDLERRQQQARAEFEAIFQAMQDAAAFTDDQGRVRLVNRAMTEQFRTPASELVGRPLTLLHVDRRLDDRASFRAITTPYQRSDGTRFYGEAQRNEVFGPGHRLLGHLEVVRDVSERVSADQAVRDEERRSRAILDTIPHMLWVSSPQGETTYVNTQHRDRLGGLGVRSRLDPADVPTYDQMWKEAYIHLSSAQSTVQIGVGPDGKQRRWFEVRVAPLLDESGQVREWVASATDIHDRVLAERDAQTNEARYRGVVEGMPQIVWLADAQGQTTYFNRRWKEYVGEQDGADLIAALHPDDRAEYRLRWSQALSSGHPFEAEHRLRSERGEYRTFVTRGLPIWRGQDRVLEWVGTTTDVDDSVYAENAARLLADVTEALVVRASDPLAVRRERYEAVLGLLTSRLMEAAAIWTVPRLQAGETPPGADEHVVELASCAVNPNWRLLHIVRVVQRLAYRAAVTREPEYVLTHPLLHAVEVSGGLLQPLVGLDGTLHGVLGVAHRHPLHDRDHELILELASRLTTALENDALREQAARAQQELRQLNQSLEERVQRRTLELEEANRELEAFSYSVSHDLRTPLRHIVGFGDLLRKDSAEVLSPKSQRYLGVITDAAGRMSGLIDSLLEFSRMGRQPLRLVPVNLDELVGRVWQTLEPDRQGREVQLTLQPLPQVPGDPALLELVFQNLLSNALKYSRTREVARIVVAAAEEDGAARITVTDNGVGFDPKYSDKLFGVFQRLHRAEEFDGIGIGLANVRRIVSRHGGQVSGSSVPGEGATFTVVLPLRQAGES</sequence>
<dbReference type="GeneID" id="59164818"/>
<dbReference type="GO" id="GO:0006355">
    <property type="term" value="P:regulation of DNA-templated transcription"/>
    <property type="evidence" value="ECO:0007669"/>
    <property type="project" value="InterPro"/>
</dbReference>
<dbReference type="GO" id="GO:0007234">
    <property type="term" value="P:osmosensory signaling via phosphorelay pathway"/>
    <property type="evidence" value="ECO:0007669"/>
    <property type="project" value="TreeGrafter"/>
</dbReference>
<organism evidence="15 18">
    <name type="scientific">Deinococcus wulumuqiensis</name>
    <dbReference type="NCBI Taxonomy" id="980427"/>
    <lineage>
        <taxon>Bacteria</taxon>
        <taxon>Thermotogati</taxon>
        <taxon>Deinococcota</taxon>
        <taxon>Deinococci</taxon>
        <taxon>Deinococcales</taxon>
        <taxon>Deinococcaceae</taxon>
        <taxon>Deinococcus</taxon>
    </lineage>
</organism>
<dbReference type="EMBL" id="BMMA01000012">
    <property type="protein sequence ID" value="GGI82131.1"/>
    <property type="molecule type" value="Genomic_DNA"/>
</dbReference>
<dbReference type="GO" id="GO:0000156">
    <property type="term" value="F:phosphorelay response regulator activity"/>
    <property type="evidence" value="ECO:0007669"/>
    <property type="project" value="TreeGrafter"/>
</dbReference>
<reference evidence="16" key="1">
    <citation type="journal article" date="2014" name="Int. J. Syst. Evol. Microbiol.">
        <title>Complete genome of a new Firmicutes species belonging to the dominant human colonic microbiota ('Ruminococcus bicirculans') reveals two chromosomes and a selective capacity to utilize plant glucans.</title>
        <authorList>
            <consortium name="NISC Comparative Sequencing Program"/>
            <person name="Wegmann U."/>
            <person name="Louis P."/>
            <person name="Goesmann A."/>
            <person name="Henrissat B."/>
            <person name="Duncan S.H."/>
            <person name="Flint H.J."/>
        </authorList>
    </citation>
    <scope>NUCLEOTIDE SEQUENCE</scope>
    <source>
        <strain evidence="16">CGMCC 1.8884</strain>
    </source>
</reference>
<dbReference type="Pfam" id="PF00989">
    <property type="entry name" value="PAS"/>
    <property type="match status" value="1"/>
</dbReference>
<dbReference type="InterPro" id="IPR035965">
    <property type="entry name" value="PAS-like_dom_sf"/>
</dbReference>
<dbReference type="InterPro" id="IPR013655">
    <property type="entry name" value="PAS_fold_3"/>
</dbReference>
<gene>
    <name evidence="16" type="ORF">GCM10008021_10640</name>
    <name evidence="15" type="ORF">GCM10010914_15460</name>
</gene>
<dbReference type="PANTHER" id="PTHR42878">
    <property type="entry name" value="TWO-COMPONENT HISTIDINE KINASE"/>
    <property type="match status" value="1"/>
</dbReference>
<dbReference type="InterPro" id="IPR036097">
    <property type="entry name" value="HisK_dim/P_sf"/>
</dbReference>
<reference evidence="15" key="2">
    <citation type="journal article" date="2014" name="Int. J. Syst. Evol. Microbiol.">
        <title>Complete genome sequence of Corynebacterium casei LMG S-19264T (=DSM 44701T), isolated from a smear-ripened cheese.</title>
        <authorList>
            <consortium name="US DOE Joint Genome Institute (JGI-PGF)"/>
            <person name="Walter F."/>
            <person name="Albersmeier A."/>
            <person name="Kalinowski J."/>
            <person name="Ruckert C."/>
        </authorList>
    </citation>
    <scope>NUCLEOTIDE SEQUENCE</scope>
    <source>
        <strain evidence="15">CGMCC 1.8885</strain>
    </source>
</reference>
<evidence type="ECO:0000256" key="4">
    <source>
        <dbReference type="ARBA" id="ARBA00022553"/>
    </source>
</evidence>
<keyword evidence="9" id="KW-0472">Membrane</keyword>
<dbReference type="CDD" id="cd00082">
    <property type="entry name" value="HisKA"/>
    <property type="match status" value="1"/>
</dbReference>
<dbReference type="InterPro" id="IPR005467">
    <property type="entry name" value="His_kinase_dom"/>
</dbReference>
<dbReference type="EC" id="2.7.13.3" evidence="3"/>
<dbReference type="InterPro" id="IPR042240">
    <property type="entry name" value="CHASE_sf"/>
</dbReference>
<dbReference type="FunFam" id="3.30.565.10:FF:000006">
    <property type="entry name" value="Sensor histidine kinase WalK"/>
    <property type="match status" value="1"/>
</dbReference>
<dbReference type="GO" id="GO:0000155">
    <property type="term" value="F:phosphorelay sensor kinase activity"/>
    <property type="evidence" value="ECO:0007669"/>
    <property type="project" value="InterPro"/>
</dbReference>
<dbReference type="InterPro" id="IPR004358">
    <property type="entry name" value="Sig_transdc_His_kin-like_C"/>
</dbReference>
<dbReference type="Gene3D" id="1.10.287.130">
    <property type="match status" value="1"/>
</dbReference>
<evidence type="ECO:0000313" key="16">
    <source>
        <dbReference type="EMBL" id="GGP29413.1"/>
    </source>
</evidence>
<dbReference type="Pfam" id="PF02518">
    <property type="entry name" value="HATPase_c"/>
    <property type="match status" value="1"/>
</dbReference>
<dbReference type="FunFam" id="3.30.450.20:FF:000099">
    <property type="entry name" value="Sensory box sensor histidine kinase"/>
    <property type="match status" value="1"/>
</dbReference>
<evidence type="ECO:0000256" key="2">
    <source>
        <dbReference type="ARBA" id="ARBA00004370"/>
    </source>
</evidence>
<protein>
    <recommendedName>
        <fullName evidence="3">histidine kinase</fullName>
        <ecNumber evidence="3">2.7.13.3</ecNumber>
    </recommendedName>
</protein>
<evidence type="ECO:0000259" key="14">
    <source>
        <dbReference type="PROSITE" id="PS50839"/>
    </source>
</evidence>
<evidence type="ECO:0000313" key="17">
    <source>
        <dbReference type="Proteomes" id="UP000630135"/>
    </source>
</evidence>
<proteinExistence type="predicted"/>
<keyword evidence="5" id="KW-0808">Transferase</keyword>
<evidence type="ECO:0000256" key="3">
    <source>
        <dbReference type="ARBA" id="ARBA00012438"/>
    </source>
</evidence>
<dbReference type="Gene3D" id="3.30.450.350">
    <property type="entry name" value="CHASE domain"/>
    <property type="match status" value="1"/>
</dbReference>
<feature type="domain" description="PAC" evidence="13">
    <location>
        <begin position="566"/>
        <end position="618"/>
    </location>
</feature>
<dbReference type="InterPro" id="IPR013656">
    <property type="entry name" value="PAS_4"/>
</dbReference>
<evidence type="ECO:0000256" key="10">
    <source>
        <dbReference type="SAM" id="Coils"/>
    </source>
</evidence>
<evidence type="ECO:0000256" key="9">
    <source>
        <dbReference type="ARBA" id="ARBA00023136"/>
    </source>
</evidence>
<reference evidence="17" key="3">
    <citation type="journal article" date="2019" name="Int. J. Syst. Evol. Microbiol.">
        <title>The Global Catalogue of Microorganisms (GCM) 10K type strain sequencing project: providing services to taxonomists for standard genome sequencing and annotation.</title>
        <authorList>
            <consortium name="The Broad Institute Genomics Platform"/>
            <consortium name="The Broad Institute Genome Sequencing Center for Infectious Disease"/>
            <person name="Wu L."/>
            <person name="Ma J."/>
        </authorList>
    </citation>
    <scope>NUCLEOTIDE SEQUENCE [LARGE SCALE GENOMIC DNA]</scope>
    <source>
        <strain evidence="17">CGMCC 1.8884</strain>
    </source>
</reference>
<dbReference type="PROSITE" id="PS50113">
    <property type="entry name" value="PAC"/>
    <property type="match status" value="2"/>
</dbReference>
<dbReference type="InterPro" id="IPR013767">
    <property type="entry name" value="PAS_fold"/>
</dbReference>
<accession>A0AAV4K3Q4</accession>
<keyword evidence="8" id="KW-1133">Transmembrane helix</keyword>
<comment type="catalytic activity">
    <reaction evidence="1">
        <text>ATP + protein L-histidine = ADP + protein N-phospho-L-histidine.</text>
        <dbReference type="EC" id="2.7.13.3"/>
    </reaction>
</comment>
<dbReference type="InterPro" id="IPR001610">
    <property type="entry name" value="PAC"/>
</dbReference>
<dbReference type="Pfam" id="PF00512">
    <property type="entry name" value="HisKA"/>
    <property type="match status" value="1"/>
</dbReference>
<evidence type="ECO:0000256" key="6">
    <source>
        <dbReference type="ARBA" id="ARBA00022692"/>
    </source>
</evidence>
<dbReference type="SUPFAM" id="SSF47384">
    <property type="entry name" value="Homodimeric domain of signal transducing histidine kinase"/>
    <property type="match status" value="1"/>
</dbReference>
<dbReference type="InterPro" id="IPR003661">
    <property type="entry name" value="HisK_dim/P_dom"/>
</dbReference>
<dbReference type="Proteomes" id="UP000652720">
    <property type="component" value="Unassembled WGS sequence"/>
</dbReference>
<dbReference type="PANTHER" id="PTHR42878:SF15">
    <property type="entry name" value="BACTERIOPHYTOCHROME"/>
    <property type="match status" value="1"/>
</dbReference>
<dbReference type="InterPro" id="IPR006189">
    <property type="entry name" value="CHASE_dom"/>
</dbReference>
<dbReference type="GO" id="GO:0030295">
    <property type="term" value="F:protein kinase activator activity"/>
    <property type="evidence" value="ECO:0007669"/>
    <property type="project" value="TreeGrafter"/>
</dbReference>
<dbReference type="PROSITE" id="PS50839">
    <property type="entry name" value="CHASE"/>
    <property type="match status" value="1"/>
</dbReference>
<dbReference type="RefSeq" id="WP_017869942.1">
    <property type="nucleotide sequence ID" value="NZ_BMLZ01000010.1"/>
</dbReference>
<dbReference type="InterPro" id="IPR036890">
    <property type="entry name" value="HATPase_C_sf"/>
</dbReference>
<dbReference type="Gene3D" id="3.30.565.10">
    <property type="entry name" value="Histidine kinase-like ATPase, C-terminal domain"/>
    <property type="match status" value="1"/>
</dbReference>
<evidence type="ECO:0000259" key="12">
    <source>
        <dbReference type="PROSITE" id="PS50112"/>
    </source>
</evidence>
<evidence type="ECO:0000256" key="8">
    <source>
        <dbReference type="ARBA" id="ARBA00022989"/>
    </source>
</evidence>
<reference evidence="15" key="4">
    <citation type="submission" date="2023-08" db="EMBL/GenBank/DDBJ databases">
        <authorList>
            <person name="Sun Q."/>
            <person name="Zhou Y."/>
        </authorList>
    </citation>
    <scope>NUCLEOTIDE SEQUENCE</scope>
    <source>
        <strain evidence="16">CGMCC 1.8884</strain>
        <strain evidence="15">CGMCC 1.8885</strain>
    </source>
</reference>
<feature type="domain" description="CHASE" evidence="14">
    <location>
        <begin position="151"/>
        <end position="263"/>
    </location>
</feature>
<dbReference type="SUPFAM" id="SSF55874">
    <property type="entry name" value="ATPase domain of HSP90 chaperone/DNA topoisomerase II/histidine kinase"/>
    <property type="match status" value="1"/>
</dbReference>
<dbReference type="Proteomes" id="UP000630135">
    <property type="component" value="Unassembled WGS sequence"/>
</dbReference>
<comment type="subcellular location">
    <subcellularLocation>
        <location evidence="2">Membrane</location>
    </subcellularLocation>
</comment>
<dbReference type="CDD" id="cd00130">
    <property type="entry name" value="PAS"/>
    <property type="match status" value="3"/>
</dbReference>
<evidence type="ECO:0000256" key="1">
    <source>
        <dbReference type="ARBA" id="ARBA00000085"/>
    </source>
</evidence>
<dbReference type="SMART" id="SM00388">
    <property type="entry name" value="HisKA"/>
    <property type="match status" value="1"/>
</dbReference>
<dbReference type="AlphaFoldDB" id="A0AAV4K3Q4"/>
<dbReference type="SMART" id="SM00086">
    <property type="entry name" value="PAC"/>
    <property type="match status" value="3"/>
</dbReference>
<dbReference type="InterPro" id="IPR050351">
    <property type="entry name" value="BphY/WalK/GraS-like"/>
</dbReference>
<dbReference type="PRINTS" id="PR00344">
    <property type="entry name" value="BCTRLSENSOR"/>
</dbReference>
<name>A0AAV4K3Q4_9DEIO</name>
<dbReference type="GO" id="GO:0016020">
    <property type="term" value="C:membrane"/>
    <property type="evidence" value="ECO:0007669"/>
    <property type="project" value="UniProtKB-SubCell"/>
</dbReference>
<dbReference type="SMART" id="SM00387">
    <property type="entry name" value="HATPase_c"/>
    <property type="match status" value="1"/>
</dbReference>
<dbReference type="SMART" id="SM00091">
    <property type="entry name" value="PAS"/>
    <property type="match status" value="3"/>
</dbReference>
<feature type="coiled-coil region" evidence="10">
    <location>
        <begin position="895"/>
        <end position="933"/>
    </location>
</feature>
<dbReference type="PROSITE" id="PS50109">
    <property type="entry name" value="HIS_KIN"/>
    <property type="match status" value="1"/>
</dbReference>
<dbReference type="Gene3D" id="3.30.450.20">
    <property type="entry name" value="PAS domain"/>
    <property type="match status" value="3"/>
</dbReference>
<evidence type="ECO:0000313" key="18">
    <source>
        <dbReference type="Proteomes" id="UP000652720"/>
    </source>
</evidence>
<evidence type="ECO:0000259" key="13">
    <source>
        <dbReference type="PROSITE" id="PS50113"/>
    </source>
</evidence>
<feature type="domain" description="Histidine kinase" evidence="11">
    <location>
        <begin position="940"/>
        <end position="1154"/>
    </location>
</feature>
<dbReference type="Pfam" id="PF03924">
    <property type="entry name" value="CHASE"/>
    <property type="match status" value="1"/>
</dbReference>
<evidence type="ECO:0000313" key="15">
    <source>
        <dbReference type="EMBL" id="GGI82131.1"/>
    </source>
</evidence>
<evidence type="ECO:0000259" key="11">
    <source>
        <dbReference type="PROSITE" id="PS50109"/>
    </source>
</evidence>
<dbReference type="EMBL" id="BMLZ01000010">
    <property type="protein sequence ID" value="GGP29413.1"/>
    <property type="molecule type" value="Genomic_DNA"/>
</dbReference>